<proteinExistence type="predicted"/>
<sequence>MAKMSDAELMKKVRSLAESNSKSGAARELNMSVQTFTNRLLSAASSLGEAPPKFTRKTTSTQKIKPKRVHSDKVRSAGQAGKALRVIIPQHFFNNLGWAAGDEIKMRKSGKTKIIIEKV</sequence>
<evidence type="ECO:0000313" key="2">
    <source>
        <dbReference type="EMBL" id="SVC69427.1"/>
    </source>
</evidence>
<reference evidence="2" key="1">
    <citation type="submission" date="2018-05" db="EMBL/GenBank/DDBJ databases">
        <authorList>
            <person name="Lanie J.A."/>
            <person name="Ng W.-L."/>
            <person name="Kazmierczak K.M."/>
            <person name="Andrzejewski T.M."/>
            <person name="Davidsen T.M."/>
            <person name="Wayne K.J."/>
            <person name="Tettelin H."/>
            <person name="Glass J.I."/>
            <person name="Rusch D."/>
            <person name="Podicherti R."/>
            <person name="Tsui H.-C.T."/>
            <person name="Winkler M.E."/>
        </authorList>
    </citation>
    <scope>NUCLEOTIDE SEQUENCE</scope>
</reference>
<protein>
    <recommendedName>
        <fullName evidence="3">SpoVT-AbrB domain-containing protein</fullName>
    </recommendedName>
</protein>
<evidence type="ECO:0008006" key="3">
    <source>
        <dbReference type="Google" id="ProtNLM"/>
    </source>
</evidence>
<gene>
    <name evidence="2" type="ORF">METZ01_LOCUS322281</name>
</gene>
<dbReference type="EMBL" id="UINC01105470">
    <property type="protein sequence ID" value="SVC69427.1"/>
    <property type="molecule type" value="Genomic_DNA"/>
</dbReference>
<accession>A0A382P9C7</accession>
<dbReference type="AlphaFoldDB" id="A0A382P9C7"/>
<name>A0A382P9C7_9ZZZZ</name>
<organism evidence="2">
    <name type="scientific">marine metagenome</name>
    <dbReference type="NCBI Taxonomy" id="408172"/>
    <lineage>
        <taxon>unclassified sequences</taxon>
        <taxon>metagenomes</taxon>
        <taxon>ecological metagenomes</taxon>
    </lineage>
</organism>
<evidence type="ECO:0000256" key="1">
    <source>
        <dbReference type="SAM" id="MobiDB-lite"/>
    </source>
</evidence>
<feature type="region of interest" description="Disordered" evidence="1">
    <location>
        <begin position="47"/>
        <end position="76"/>
    </location>
</feature>